<comment type="caution">
    <text evidence="1">The sequence shown here is derived from an EMBL/GenBank/DDBJ whole genome shotgun (WGS) entry which is preliminary data.</text>
</comment>
<accession>A0A370GP58</accession>
<protein>
    <recommendedName>
        <fullName evidence="3">Amidoligase enzyme</fullName>
    </recommendedName>
</protein>
<evidence type="ECO:0000313" key="2">
    <source>
        <dbReference type="Proteomes" id="UP000255355"/>
    </source>
</evidence>
<gene>
    <name evidence="1" type="ORF">DFR68_11371</name>
</gene>
<evidence type="ECO:0000313" key="1">
    <source>
        <dbReference type="EMBL" id="RDI45301.1"/>
    </source>
</evidence>
<evidence type="ECO:0008006" key="3">
    <source>
        <dbReference type="Google" id="ProtNLM"/>
    </source>
</evidence>
<dbReference type="EMBL" id="QQAZ01000013">
    <property type="protein sequence ID" value="RDI45301.1"/>
    <property type="molecule type" value="Genomic_DNA"/>
</dbReference>
<reference evidence="1 2" key="1">
    <citation type="submission" date="2018-07" db="EMBL/GenBank/DDBJ databases">
        <title>Genomic Encyclopedia of Type Strains, Phase IV (KMG-IV): sequencing the most valuable type-strain genomes for metagenomic binning, comparative biology and taxonomic classification.</title>
        <authorList>
            <person name="Goeker M."/>
        </authorList>
    </citation>
    <scope>NUCLEOTIDE SEQUENCE [LARGE SCALE GENOMIC DNA]</scope>
    <source>
        <strain evidence="1 2">DSM 44952</strain>
    </source>
</reference>
<name>A0A370GP58_9NOCA</name>
<dbReference type="STRING" id="1210089.GCA_001613165_03095"/>
<sequence>MSSPLTTAPQCVVCHSRDPGDRLTTVDDEFVCLGCWSRLDRCDRCHTRGRRLPATFDGQRLCSRCATGWVDCVGCRYLTRQTSRTDRNGFVCPTCAPSWFEHCTLCFRYTDASRYVAGGLRACRVCADGFDACGECGTLLPEGVDCDGCRPDGRVWNYSYKPNPRFFGSGRHRLFLGAELEIIVPDDTYAECVDTVCDRVGRLAYLKRDASIEPRGFELVTHPMDYRFAIEEFPWPLLGELSDLGCQSDDRVGLHVHASRAGFSSPAHIYRWAKLVYRNESHTVALARRRSDYAGFSPAARARVKDSAKGDLRRFGLDRFQAINPHPRHTLELRVFAGSLDPQRVQAALAFTAASIEYTRGLTTADVVRRDGWAWSRFTAWVDYHPEYAPLSAEMEALECAC</sequence>
<organism evidence="1 2">
    <name type="scientific">Nocardia mexicana</name>
    <dbReference type="NCBI Taxonomy" id="279262"/>
    <lineage>
        <taxon>Bacteria</taxon>
        <taxon>Bacillati</taxon>
        <taxon>Actinomycetota</taxon>
        <taxon>Actinomycetes</taxon>
        <taxon>Mycobacteriales</taxon>
        <taxon>Nocardiaceae</taxon>
        <taxon>Nocardia</taxon>
    </lineage>
</organism>
<keyword evidence="2" id="KW-1185">Reference proteome</keyword>
<dbReference type="AlphaFoldDB" id="A0A370GP58"/>
<proteinExistence type="predicted"/>
<dbReference type="Proteomes" id="UP000255355">
    <property type="component" value="Unassembled WGS sequence"/>
</dbReference>